<dbReference type="Proteomes" id="UP000242450">
    <property type="component" value="Chromosome 32"/>
</dbReference>
<protein>
    <submittedName>
        <fullName evidence="1">Uncharacterized protein</fullName>
    </submittedName>
</protein>
<gene>
    <name evidence="1" type="ORF">Celaphus_00019331</name>
</gene>
<dbReference type="AlphaFoldDB" id="A0A212C3A2"/>
<proteinExistence type="predicted"/>
<dbReference type="EMBL" id="MKHE01000032">
    <property type="protein sequence ID" value="OWK00344.1"/>
    <property type="molecule type" value="Genomic_DNA"/>
</dbReference>
<comment type="caution">
    <text evidence="1">The sequence shown here is derived from an EMBL/GenBank/DDBJ whole genome shotgun (WGS) entry which is preliminary data.</text>
</comment>
<keyword evidence="2" id="KW-1185">Reference proteome</keyword>
<reference evidence="1 2" key="1">
    <citation type="journal article" date="2018" name="Mol. Genet. Genomics">
        <title>The red deer Cervus elaphus genome CerEla1.0: sequencing, annotating, genes, and chromosomes.</title>
        <authorList>
            <person name="Bana N.A."/>
            <person name="Nyiri A."/>
            <person name="Nagy J."/>
            <person name="Frank K."/>
            <person name="Nagy T."/>
            <person name="Steger V."/>
            <person name="Schiller M."/>
            <person name="Lakatos P."/>
            <person name="Sugar L."/>
            <person name="Horn P."/>
            <person name="Barta E."/>
            <person name="Orosz L."/>
        </authorList>
    </citation>
    <scope>NUCLEOTIDE SEQUENCE [LARGE SCALE GENOMIC DNA]</scope>
    <source>
        <strain evidence="1">Hungarian</strain>
    </source>
</reference>
<accession>A0A212C3A2</accession>
<name>A0A212C3A2_CEREH</name>
<evidence type="ECO:0000313" key="1">
    <source>
        <dbReference type="EMBL" id="OWK00344.1"/>
    </source>
</evidence>
<organism evidence="1 2">
    <name type="scientific">Cervus elaphus hippelaphus</name>
    <name type="common">European red deer</name>
    <dbReference type="NCBI Taxonomy" id="46360"/>
    <lineage>
        <taxon>Eukaryota</taxon>
        <taxon>Metazoa</taxon>
        <taxon>Chordata</taxon>
        <taxon>Craniata</taxon>
        <taxon>Vertebrata</taxon>
        <taxon>Euteleostomi</taxon>
        <taxon>Mammalia</taxon>
        <taxon>Eutheria</taxon>
        <taxon>Laurasiatheria</taxon>
        <taxon>Artiodactyla</taxon>
        <taxon>Ruminantia</taxon>
        <taxon>Pecora</taxon>
        <taxon>Cervidae</taxon>
        <taxon>Cervinae</taxon>
        <taxon>Cervus</taxon>
    </lineage>
</organism>
<dbReference type="OrthoDB" id="10570025at2759"/>
<evidence type="ECO:0000313" key="2">
    <source>
        <dbReference type="Proteomes" id="UP000242450"/>
    </source>
</evidence>
<sequence>MSPPRKPARITCAAAPRTSRWAVKSHSLRWTFKGPAIGVSHAFGPQQPLLGEVTPARPYASNHPGQAVGVGPATPAPCSLTQGPCSPFFFVDTSTYLRVPPTLQELAPGGQ</sequence>